<dbReference type="InterPro" id="IPR050367">
    <property type="entry name" value="APC_superfamily"/>
</dbReference>
<keyword evidence="2 6" id="KW-0812">Transmembrane</keyword>
<dbReference type="PIRSF" id="PIRSF006060">
    <property type="entry name" value="AA_transporter"/>
    <property type="match status" value="1"/>
</dbReference>
<proteinExistence type="predicted"/>
<keyword evidence="4 6" id="KW-0472">Membrane</keyword>
<feature type="compositionally biased region" description="Low complexity" evidence="5">
    <location>
        <begin position="10"/>
        <end position="19"/>
    </location>
</feature>
<evidence type="ECO:0000313" key="8">
    <source>
        <dbReference type="EMBL" id="GMA23911.1"/>
    </source>
</evidence>
<evidence type="ECO:0000256" key="2">
    <source>
        <dbReference type="ARBA" id="ARBA00022692"/>
    </source>
</evidence>
<dbReference type="RefSeq" id="WP_284292816.1">
    <property type="nucleotide sequence ID" value="NZ_BSUK01000001.1"/>
</dbReference>
<gene>
    <name evidence="8" type="ORF">GCM10025864_16700</name>
</gene>
<feature type="transmembrane region" description="Helical" evidence="6">
    <location>
        <begin position="153"/>
        <end position="171"/>
    </location>
</feature>
<comment type="caution">
    <text evidence="8">The sequence shown here is derived from an EMBL/GenBank/DDBJ whole genome shotgun (WGS) entry which is preliminary data.</text>
</comment>
<evidence type="ECO:0000256" key="3">
    <source>
        <dbReference type="ARBA" id="ARBA00022989"/>
    </source>
</evidence>
<feature type="region of interest" description="Disordered" evidence="5">
    <location>
        <begin position="1"/>
        <end position="33"/>
    </location>
</feature>
<evidence type="ECO:0000313" key="9">
    <source>
        <dbReference type="Proteomes" id="UP001157091"/>
    </source>
</evidence>
<sequence length="487" mass="50203">MRGAPRRPPSTTEELSTASTEHRPAREASASAPEGTLHRSLSLRHLVIYGLLFIGVTAPMGTFGVLDARSNGAVALVFLVATLAMAFTAWSYARMSVAVPKAGSVSAYATAGLGRRPGFMAGWMIGLDYLFIPSLAALFTGIASHALVPAVPVWVFTTTAVVVITGLNLAGVRLAATVGLVSLVVEIVVLAGFCVGAVVVLVQDGPARPWLSPLVGLDGFTLTGVIGAVSVAALAFLGFDAIATFAEESTGSPRQVGRALVFCLVLAGFLFVLQTYLGALLTTTTPAELAAHPDEQGTIFYTMLGDSIGSWFGTTVTTVRAVGPVLSALVAQAAVSRLMYGMARDGQLPARLGSVSRRTGVPRLAILVSAVATAVIAVAAALRSDGLDLLSSMVTVGALTAFVFLHVAVVGYYVVGRRTEGRVLHTVVPVVGVVIVVAVLVLASHLALEVAAGWLVLGLVVLVLRERRRGPEGGGPGPRVDVAPGAR</sequence>
<feature type="transmembrane region" description="Helical" evidence="6">
    <location>
        <begin position="446"/>
        <end position="464"/>
    </location>
</feature>
<dbReference type="Pfam" id="PF00324">
    <property type="entry name" value="AA_permease"/>
    <property type="match status" value="1"/>
</dbReference>
<reference evidence="9" key="1">
    <citation type="journal article" date="2019" name="Int. J. Syst. Evol. Microbiol.">
        <title>The Global Catalogue of Microorganisms (GCM) 10K type strain sequencing project: providing services to taxonomists for standard genome sequencing and annotation.</title>
        <authorList>
            <consortium name="The Broad Institute Genomics Platform"/>
            <consortium name="The Broad Institute Genome Sequencing Center for Infectious Disease"/>
            <person name="Wu L."/>
            <person name="Ma J."/>
        </authorList>
    </citation>
    <scope>NUCLEOTIDE SEQUENCE [LARGE SCALE GENOMIC DNA]</scope>
    <source>
        <strain evidence="9">NBRC 106348</strain>
    </source>
</reference>
<dbReference type="PANTHER" id="PTHR42770">
    <property type="entry name" value="AMINO ACID TRANSPORTER-RELATED"/>
    <property type="match status" value="1"/>
</dbReference>
<feature type="transmembrane region" description="Helical" evidence="6">
    <location>
        <begin position="422"/>
        <end position="440"/>
    </location>
</feature>
<evidence type="ECO:0000259" key="7">
    <source>
        <dbReference type="Pfam" id="PF00324"/>
    </source>
</evidence>
<protein>
    <submittedName>
        <fullName evidence="8">Amino acid permease</fullName>
    </submittedName>
</protein>
<keyword evidence="3 6" id="KW-1133">Transmembrane helix</keyword>
<feature type="transmembrane region" description="Helical" evidence="6">
    <location>
        <begin position="394"/>
        <end position="415"/>
    </location>
</feature>
<dbReference type="Proteomes" id="UP001157091">
    <property type="component" value="Unassembled WGS sequence"/>
</dbReference>
<feature type="transmembrane region" description="Helical" evidence="6">
    <location>
        <begin position="125"/>
        <end position="147"/>
    </location>
</feature>
<evidence type="ECO:0000256" key="6">
    <source>
        <dbReference type="SAM" id="Phobius"/>
    </source>
</evidence>
<feature type="transmembrane region" description="Helical" evidence="6">
    <location>
        <begin position="178"/>
        <end position="202"/>
    </location>
</feature>
<evidence type="ECO:0000256" key="4">
    <source>
        <dbReference type="ARBA" id="ARBA00023136"/>
    </source>
</evidence>
<evidence type="ECO:0000256" key="1">
    <source>
        <dbReference type="ARBA" id="ARBA00004141"/>
    </source>
</evidence>
<comment type="subcellular location">
    <subcellularLocation>
        <location evidence="1">Membrane</location>
        <topology evidence="1">Multi-pass membrane protein</topology>
    </subcellularLocation>
</comment>
<accession>A0ABQ6I0Z9</accession>
<name>A0ABQ6I0Z9_9MICO</name>
<feature type="transmembrane region" description="Helical" evidence="6">
    <location>
        <begin position="258"/>
        <end position="277"/>
    </location>
</feature>
<dbReference type="Gene3D" id="1.20.1740.10">
    <property type="entry name" value="Amino acid/polyamine transporter I"/>
    <property type="match status" value="1"/>
</dbReference>
<dbReference type="InterPro" id="IPR004841">
    <property type="entry name" value="AA-permease/SLC12A_dom"/>
</dbReference>
<feature type="transmembrane region" description="Helical" evidence="6">
    <location>
        <begin position="361"/>
        <end position="382"/>
    </location>
</feature>
<dbReference type="EMBL" id="BSUK01000001">
    <property type="protein sequence ID" value="GMA23911.1"/>
    <property type="molecule type" value="Genomic_DNA"/>
</dbReference>
<evidence type="ECO:0000256" key="5">
    <source>
        <dbReference type="SAM" id="MobiDB-lite"/>
    </source>
</evidence>
<organism evidence="8 9">
    <name type="scientific">Luteimicrobium album</name>
    <dbReference type="NCBI Taxonomy" id="1054550"/>
    <lineage>
        <taxon>Bacteria</taxon>
        <taxon>Bacillati</taxon>
        <taxon>Actinomycetota</taxon>
        <taxon>Actinomycetes</taxon>
        <taxon>Micrococcales</taxon>
        <taxon>Luteimicrobium</taxon>
    </lineage>
</organism>
<dbReference type="PANTHER" id="PTHR42770:SF16">
    <property type="entry name" value="AMINO ACID PERMEASE"/>
    <property type="match status" value="1"/>
</dbReference>
<feature type="domain" description="Amino acid permease/ SLC12A" evidence="7">
    <location>
        <begin position="47"/>
        <end position="425"/>
    </location>
</feature>
<feature type="transmembrane region" description="Helical" evidence="6">
    <location>
        <begin position="72"/>
        <end position="93"/>
    </location>
</feature>
<feature type="transmembrane region" description="Helical" evidence="6">
    <location>
        <begin position="222"/>
        <end position="246"/>
    </location>
</feature>
<keyword evidence="9" id="KW-1185">Reference proteome</keyword>
<feature type="transmembrane region" description="Helical" evidence="6">
    <location>
        <begin position="46"/>
        <end position="66"/>
    </location>
</feature>